<protein>
    <submittedName>
        <fullName evidence="1">Uncharacterized protein</fullName>
    </submittedName>
</protein>
<dbReference type="KEGG" id="pta:HPL003_01175"/>
<sequence length="33" mass="3908">MYRTGRLINGKLFLKTLTGDWISLQMLIEIRIL</sequence>
<dbReference type="EMBL" id="CP003107">
    <property type="protein sequence ID" value="AET57019.1"/>
    <property type="molecule type" value="Genomic_DNA"/>
</dbReference>
<proteinExistence type="predicted"/>
<gene>
    <name evidence="1" type="ordered locus">HPL003_01175</name>
</gene>
<reference key="2">
    <citation type="submission" date="2011-11" db="EMBL/GenBank/DDBJ databases">
        <authorList>
            <person name="Shin S.H."/>
            <person name="Kim S."/>
            <person name="Kim J.Y."/>
        </authorList>
    </citation>
    <scope>NUCLEOTIDE SEQUENCE</scope>
    <source>
        <strain>HPL-003</strain>
    </source>
</reference>
<reference evidence="2" key="1">
    <citation type="submission" date="2011-11" db="EMBL/GenBank/DDBJ databases">
        <title>Complete sequence of Paenibacillus terrae HPL-003.</title>
        <authorList>
            <person name="Shin S.H."/>
            <person name="Kim S."/>
            <person name="Kim J.Y."/>
        </authorList>
    </citation>
    <scope>NUCLEOTIDE SEQUENCE [LARGE SCALE GENOMIC DNA]</scope>
    <source>
        <strain evidence="2">HPL-003</strain>
    </source>
</reference>
<evidence type="ECO:0000313" key="1">
    <source>
        <dbReference type="EMBL" id="AET57019.1"/>
    </source>
</evidence>
<dbReference type="AlphaFoldDB" id="G7VVI5"/>
<name>G7VVI5_PAETH</name>
<evidence type="ECO:0000313" key="2">
    <source>
        <dbReference type="Proteomes" id="UP000005876"/>
    </source>
</evidence>
<organism evidence="1 2">
    <name type="scientific">Paenibacillus terrae (strain HPL-003)</name>
    <dbReference type="NCBI Taxonomy" id="985665"/>
    <lineage>
        <taxon>Bacteria</taxon>
        <taxon>Bacillati</taxon>
        <taxon>Bacillota</taxon>
        <taxon>Bacilli</taxon>
        <taxon>Bacillales</taxon>
        <taxon>Paenibacillaceae</taxon>
        <taxon>Paenibacillus</taxon>
    </lineage>
</organism>
<dbReference type="STRING" id="985665.HPL003_01175"/>
<dbReference type="HOGENOM" id="CLU_220466_0_0_9"/>
<reference evidence="1 2" key="3">
    <citation type="journal article" date="2012" name="J. Bacteriol.">
        <title>Genome Sequence of Paenibacillus terrae HPL-003, a Xylanase-Producing Bacterium Isolated from Soil Found in Forest Residue.</title>
        <authorList>
            <person name="Shin S.H."/>
            <person name="Kim S."/>
            <person name="Kim J.Y."/>
            <person name="Song H.Y."/>
            <person name="Cho S.J."/>
            <person name="Kim D.R."/>
            <person name="Lee K.I."/>
            <person name="Lim H.K."/>
            <person name="Park N.J."/>
            <person name="Hwang I.T."/>
            <person name="Yang K.S."/>
        </authorList>
    </citation>
    <scope>NUCLEOTIDE SEQUENCE [LARGE SCALE GENOMIC DNA]</scope>
    <source>
        <strain evidence="1 2">HPL-003</strain>
    </source>
</reference>
<accession>G7VVI5</accession>
<dbReference type="Proteomes" id="UP000005876">
    <property type="component" value="Chromosome"/>
</dbReference>